<dbReference type="Gene3D" id="2.60.200.20">
    <property type="match status" value="1"/>
</dbReference>
<comment type="caution">
    <text evidence="4">The sequence shown here is derived from an EMBL/GenBank/DDBJ whole genome shotgun (WGS) entry which is preliminary data.</text>
</comment>
<evidence type="ECO:0000256" key="1">
    <source>
        <dbReference type="ARBA" id="ARBA00022553"/>
    </source>
</evidence>
<accession>A0ABQ6VHD9</accession>
<evidence type="ECO:0000313" key="5">
    <source>
        <dbReference type="Proteomes" id="UP000436181"/>
    </source>
</evidence>
<dbReference type="SUPFAM" id="SSF49879">
    <property type="entry name" value="SMAD/FHA domain"/>
    <property type="match status" value="1"/>
</dbReference>
<keyword evidence="5" id="KW-1185">Reference proteome</keyword>
<protein>
    <submittedName>
        <fullName evidence="4">FHA domain-containing protein</fullName>
    </submittedName>
</protein>
<dbReference type="RefSeq" id="WP_151844802.1">
    <property type="nucleotide sequence ID" value="NZ_WBZJ01000004.1"/>
</dbReference>
<dbReference type="PROSITE" id="PS50006">
    <property type="entry name" value="FHA_DOMAIN"/>
    <property type="match status" value="1"/>
</dbReference>
<dbReference type="Pfam" id="PF00498">
    <property type="entry name" value="FHA"/>
    <property type="match status" value="1"/>
</dbReference>
<reference evidence="4 5" key="1">
    <citation type="submission" date="2019-10" db="EMBL/GenBank/DDBJ databases">
        <title>Corynebacterium sp novel species isolated from the respiratory tract of Marmot.</title>
        <authorList>
            <person name="Zhang G."/>
        </authorList>
    </citation>
    <scope>NUCLEOTIDE SEQUENCE [LARGE SCALE GENOMIC DNA]</scope>
    <source>
        <strain evidence="4 5">336</strain>
    </source>
</reference>
<proteinExistence type="predicted"/>
<evidence type="ECO:0000313" key="4">
    <source>
        <dbReference type="EMBL" id="KAB3519150.1"/>
    </source>
</evidence>
<sequence length="163" mass="18037">MQTTLLLLAKIGLLLLLWLFIWLSIRALRKDTNDAAGLSKDLQPIHGGPGMPAPARPEPRKELGNKPPHSLVLTTGPLTGTTLKLKGYTEITIGRAPTCTLILEDDFASGTHARLIRHGNAWYLEDVDSRNGTWIGTQRIDQPERLYAGSEFRVGQTSVRMEQ</sequence>
<feature type="domain" description="FHA" evidence="3">
    <location>
        <begin position="91"/>
        <end position="140"/>
    </location>
</feature>
<dbReference type="EMBL" id="WBZJ01000004">
    <property type="protein sequence ID" value="KAB3519150.1"/>
    <property type="molecule type" value="Genomic_DNA"/>
</dbReference>
<keyword evidence="1" id="KW-0597">Phosphoprotein</keyword>
<gene>
    <name evidence="4" type="ORF">F8377_09080</name>
</gene>
<evidence type="ECO:0000256" key="2">
    <source>
        <dbReference type="SAM" id="MobiDB-lite"/>
    </source>
</evidence>
<evidence type="ECO:0000259" key="3">
    <source>
        <dbReference type="PROSITE" id="PS50006"/>
    </source>
</evidence>
<name>A0ABQ6VHD9_9CORY</name>
<dbReference type="Proteomes" id="UP000436181">
    <property type="component" value="Unassembled WGS sequence"/>
</dbReference>
<organism evidence="4 5">
    <name type="scientific">Corynebacterium zhongnanshanii</name>
    <dbReference type="NCBI Taxonomy" id="2768834"/>
    <lineage>
        <taxon>Bacteria</taxon>
        <taxon>Bacillati</taxon>
        <taxon>Actinomycetota</taxon>
        <taxon>Actinomycetes</taxon>
        <taxon>Mycobacteriales</taxon>
        <taxon>Corynebacteriaceae</taxon>
        <taxon>Corynebacterium</taxon>
    </lineage>
</organism>
<feature type="region of interest" description="Disordered" evidence="2">
    <location>
        <begin position="38"/>
        <end position="71"/>
    </location>
</feature>
<dbReference type="PANTHER" id="PTHR23308">
    <property type="entry name" value="NUCLEAR INHIBITOR OF PROTEIN PHOSPHATASE-1"/>
    <property type="match status" value="1"/>
</dbReference>
<dbReference type="SMART" id="SM00240">
    <property type="entry name" value="FHA"/>
    <property type="match status" value="1"/>
</dbReference>
<dbReference type="InterPro" id="IPR050923">
    <property type="entry name" value="Cell_Proc_Reg/RNA_Proc"/>
</dbReference>
<dbReference type="InterPro" id="IPR008984">
    <property type="entry name" value="SMAD_FHA_dom_sf"/>
</dbReference>
<dbReference type="InterPro" id="IPR000253">
    <property type="entry name" value="FHA_dom"/>
</dbReference>